<evidence type="ECO:0000256" key="1">
    <source>
        <dbReference type="SAM" id="MobiDB-lite"/>
    </source>
</evidence>
<evidence type="ECO:0000313" key="3">
    <source>
        <dbReference type="Proteomes" id="UP000308349"/>
    </source>
</evidence>
<dbReference type="EMBL" id="VBUU01000029">
    <property type="protein sequence ID" value="TLG01787.1"/>
    <property type="molecule type" value="Genomic_DNA"/>
</dbReference>
<dbReference type="AlphaFoldDB" id="A0A5R8P8G5"/>
<comment type="caution">
    <text evidence="2">The sequence shown here is derived from an EMBL/GenBank/DDBJ whole genome shotgun (WGS) entry which is preliminary data.</text>
</comment>
<name>A0A5R8P8G5_9NOCA</name>
<dbReference type="RefSeq" id="WP_138457986.1">
    <property type="nucleotide sequence ID" value="NZ_VBUU01000029.1"/>
</dbReference>
<feature type="region of interest" description="Disordered" evidence="1">
    <location>
        <begin position="1"/>
        <end position="38"/>
    </location>
</feature>
<reference evidence="2 3" key="1">
    <citation type="submission" date="2019-05" db="EMBL/GenBank/DDBJ databases">
        <title>Genomes sequences of two Nocardia cyriacigeorgica environmental isolates, type strains Nocardia asteroides ATCC 19247 and Nocardia cyriacigeorgica DSM 44484.</title>
        <authorList>
            <person name="Vautrin F."/>
            <person name="Bergeron E."/>
            <person name="Dubost A."/>
            <person name="Abrouk D."/>
            <person name="Rodriguez Nava V."/>
            <person name="Pujic P."/>
        </authorList>
    </citation>
    <scope>NUCLEOTIDE SEQUENCE [LARGE SCALE GENOMIC DNA]</scope>
    <source>
        <strain evidence="2 3">EML 1456</strain>
    </source>
</reference>
<proteinExistence type="predicted"/>
<accession>A0A5R8P8G5</accession>
<protein>
    <submittedName>
        <fullName evidence="2">Uncharacterized protein</fullName>
    </submittedName>
</protein>
<dbReference type="Proteomes" id="UP000308349">
    <property type="component" value="Unassembled WGS sequence"/>
</dbReference>
<gene>
    <name evidence="2" type="ORF">FEK35_23290</name>
</gene>
<organism evidence="2 3">
    <name type="scientific">Nocardia cyriacigeorgica</name>
    <dbReference type="NCBI Taxonomy" id="135487"/>
    <lineage>
        <taxon>Bacteria</taxon>
        <taxon>Bacillati</taxon>
        <taxon>Actinomycetota</taxon>
        <taxon>Actinomycetes</taxon>
        <taxon>Mycobacteriales</taxon>
        <taxon>Nocardiaceae</taxon>
        <taxon>Nocardia</taxon>
    </lineage>
</organism>
<evidence type="ECO:0000313" key="2">
    <source>
        <dbReference type="EMBL" id="TLG01787.1"/>
    </source>
</evidence>
<sequence>MRTPHSRDRIRTTPTAAKTPGPQPPTESDSETLIGSTTRPIWFHGTQLPTGTLVRIVRFRRDGTAEIMRTDVFGQSKRVATDALECP</sequence>
<feature type="compositionally biased region" description="Basic and acidic residues" evidence="1">
    <location>
        <begin position="1"/>
        <end position="11"/>
    </location>
</feature>